<accession>A7TRD9</accession>
<dbReference type="InParanoid" id="A7TRD9"/>
<dbReference type="OMA" id="KHPTCMI"/>
<dbReference type="InterPro" id="IPR027193">
    <property type="entry name" value="Noc4"/>
</dbReference>
<evidence type="ECO:0000259" key="2">
    <source>
        <dbReference type="Pfam" id="PF03914"/>
    </source>
</evidence>
<evidence type="ECO:0000256" key="1">
    <source>
        <dbReference type="ARBA" id="ARBA00007797"/>
    </source>
</evidence>
<protein>
    <recommendedName>
        <fullName evidence="2">CCAAT-binding factor domain-containing protein</fullName>
    </recommendedName>
</protein>
<dbReference type="HOGENOM" id="CLU_015945_1_0_1"/>
<comment type="similarity">
    <text evidence="1">Belongs to the CBF/MAK21 family.</text>
</comment>
<dbReference type="PANTHER" id="PTHR12455">
    <property type="entry name" value="NUCLEOLAR COMPLEX PROTEIN 4"/>
    <property type="match status" value="1"/>
</dbReference>
<dbReference type="STRING" id="436907.A7TRD9"/>
<dbReference type="FunCoup" id="A7TRD9">
    <property type="interactions" value="696"/>
</dbReference>
<dbReference type="OrthoDB" id="10263185at2759"/>
<dbReference type="Pfam" id="PF03914">
    <property type="entry name" value="CBF"/>
    <property type="match status" value="1"/>
</dbReference>
<sequence length="554" mass="64836">MSLSMEDIKKNSKLIVASDDKTNYNFIVKLIKELTINDENIVDEQYWEGNEQKLRFVVVSLFQIFKKLFNRNEITMKKSKSTEIMQFRDWCKKMFESFKNCLLNIIQNIPFETSISLDCLDIYMQLLELESEYFSSGEDDPYFPNISFRKLLTAIWNSNFQDEESENGQSINSIVIEFTNSYYKKFADIQFYFQAELNKFLCDENEKVNYTTINGVGKWMTIVNHDVHCSNTNEEDSLEVFVSNPPKIVEDISKFKANFESNWLHMLNSDLTVGQYKSILLVLHKRIIPIFNTPSKLMDFLTDSYNVNIGKKDNNSGLIPILALNGLFELMRLFNLEYPNFYPKLYQCLVPDLMHVKYRSRFFRLIDLFLSSSHLSTHLIASFIKKLARLSLTAPPAAIVTIIPFIYNLLRKHPNCMIMLHNPMFIENAFATDEERMALRELKLNYKDSYDDSETNPELTNAINSSLWEIVTLMDHYHPNVATLAKIFAQPFKKLNYNMEDFLDWSYDSLLSAESTRKLKVLPTLEFESFDHIFGEVDEEKGVETEAYLVSIDW</sequence>
<dbReference type="Proteomes" id="UP000000267">
    <property type="component" value="Unassembled WGS sequence"/>
</dbReference>
<dbReference type="EMBL" id="DS480476">
    <property type="protein sequence ID" value="EDO15178.1"/>
    <property type="molecule type" value="Genomic_DNA"/>
</dbReference>
<dbReference type="GO" id="GO:0030692">
    <property type="term" value="C:Noc4p-Nop14p complex"/>
    <property type="evidence" value="ECO:0007669"/>
    <property type="project" value="EnsemblFungi"/>
</dbReference>
<dbReference type="GO" id="GO:0032040">
    <property type="term" value="C:small-subunit processome"/>
    <property type="evidence" value="ECO:0007669"/>
    <property type="project" value="EnsemblFungi"/>
</dbReference>
<evidence type="ECO:0000313" key="4">
    <source>
        <dbReference type="Proteomes" id="UP000000267"/>
    </source>
</evidence>
<dbReference type="PANTHER" id="PTHR12455:SF0">
    <property type="entry name" value="NUCLEOLAR COMPLEX PROTEIN 4 HOMOLOG"/>
    <property type="match status" value="1"/>
</dbReference>
<gene>
    <name evidence="3" type="ORF">Kpol_1017p12</name>
</gene>
<dbReference type="GO" id="GO:0005829">
    <property type="term" value="C:cytosol"/>
    <property type="evidence" value="ECO:0007669"/>
    <property type="project" value="EnsemblFungi"/>
</dbReference>
<evidence type="ECO:0000313" key="3">
    <source>
        <dbReference type="EMBL" id="EDO15178.1"/>
    </source>
</evidence>
<dbReference type="GO" id="GO:0000447">
    <property type="term" value="P:endonucleolytic cleavage in ITS1 to separate SSU-rRNA from 5.8S rRNA and LSU-rRNA from tricistronic rRNA transcript (SSU-rRNA, 5.8S rRNA, LSU-rRNA)"/>
    <property type="evidence" value="ECO:0007669"/>
    <property type="project" value="EnsemblFungi"/>
</dbReference>
<proteinExistence type="inferred from homology"/>
<dbReference type="eggNOG" id="KOG2154">
    <property type="taxonomic scope" value="Eukaryota"/>
</dbReference>
<dbReference type="GO" id="GO:0000472">
    <property type="term" value="P:endonucleolytic cleavage to generate mature 5'-end of SSU-rRNA from (SSU-rRNA, 5.8S rRNA, LSU-rRNA)"/>
    <property type="evidence" value="ECO:0007669"/>
    <property type="project" value="EnsemblFungi"/>
</dbReference>
<dbReference type="AlphaFoldDB" id="A7TRD9"/>
<keyword evidence="4" id="KW-1185">Reference proteome</keyword>
<dbReference type="PhylomeDB" id="A7TRD9"/>
<dbReference type="KEGG" id="vpo:Kpol_1017p12"/>
<dbReference type="RefSeq" id="XP_001643036.1">
    <property type="nucleotide sequence ID" value="XM_001642986.1"/>
</dbReference>
<reference evidence="3 4" key="1">
    <citation type="journal article" date="2007" name="Proc. Natl. Acad. Sci. U.S.A.">
        <title>Independent sorting-out of thousands of duplicated gene pairs in two yeast species descended from a whole-genome duplication.</title>
        <authorList>
            <person name="Scannell D.R."/>
            <person name="Frank A.C."/>
            <person name="Conant G.C."/>
            <person name="Byrne K.P."/>
            <person name="Woolfit M."/>
            <person name="Wolfe K.H."/>
        </authorList>
    </citation>
    <scope>NUCLEOTIDE SEQUENCE [LARGE SCALE GENOMIC DNA]</scope>
    <source>
        <strain evidence="4">ATCC 22028 / DSM 70294 / BCRC 21397 / CBS 2163 / NBRC 10782 / NRRL Y-8283 / UCD 57-17</strain>
    </source>
</reference>
<name>A7TRD9_VANPO</name>
<dbReference type="GO" id="GO:0000480">
    <property type="term" value="P:endonucleolytic cleavage in 5'-ETS of tricistronic rRNA transcript (SSU-rRNA, 5.8S rRNA, LSU-rRNA)"/>
    <property type="evidence" value="ECO:0007669"/>
    <property type="project" value="EnsemblFungi"/>
</dbReference>
<feature type="domain" description="CCAAT-binding factor" evidence="2">
    <location>
        <begin position="321"/>
        <end position="485"/>
    </location>
</feature>
<dbReference type="InterPro" id="IPR005612">
    <property type="entry name" value="CCAAT-binding_factor"/>
</dbReference>
<dbReference type="GeneID" id="5543233"/>
<organism evidence="4">
    <name type="scientific">Vanderwaltozyma polyspora (strain ATCC 22028 / DSM 70294 / BCRC 21397 / CBS 2163 / NBRC 10782 / NRRL Y-8283 / UCD 57-17)</name>
    <name type="common">Kluyveromyces polysporus</name>
    <dbReference type="NCBI Taxonomy" id="436907"/>
    <lineage>
        <taxon>Eukaryota</taxon>
        <taxon>Fungi</taxon>
        <taxon>Dikarya</taxon>
        <taxon>Ascomycota</taxon>
        <taxon>Saccharomycotina</taxon>
        <taxon>Saccharomycetes</taxon>
        <taxon>Saccharomycetales</taxon>
        <taxon>Saccharomycetaceae</taxon>
        <taxon>Vanderwaltozyma</taxon>
    </lineage>
</organism>